<dbReference type="SUPFAM" id="SSF56672">
    <property type="entry name" value="DNA/RNA polymerases"/>
    <property type="match status" value="1"/>
</dbReference>
<dbReference type="GO" id="GO:0071897">
    <property type="term" value="P:DNA biosynthetic process"/>
    <property type="evidence" value="ECO:0007669"/>
    <property type="project" value="UniProtKB-ARBA"/>
</dbReference>
<evidence type="ECO:0000313" key="3">
    <source>
        <dbReference type="Proteomes" id="UP000076858"/>
    </source>
</evidence>
<dbReference type="Pfam" id="PF00078">
    <property type="entry name" value="RVT_1"/>
    <property type="match status" value="1"/>
</dbReference>
<dbReference type="EMBL" id="LRGB01001822">
    <property type="protein sequence ID" value="KZS10385.1"/>
    <property type="molecule type" value="Genomic_DNA"/>
</dbReference>
<dbReference type="InterPro" id="IPR000477">
    <property type="entry name" value="RT_dom"/>
</dbReference>
<dbReference type="GO" id="GO:0003824">
    <property type="term" value="F:catalytic activity"/>
    <property type="evidence" value="ECO:0007669"/>
    <property type="project" value="InterPro"/>
</dbReference>
<dbReference type="Gene3D" id="3.60.10.10">
    <property type="entry name" value="Endonuclease/exonuclease/phosphatase"/>
    <property type="match status" value="1"/>
</dbReference>
<dbReference type="PROSITE" id="PS50878">
    <property type="entry name" value="RT_POL"/>
    <property type="match status" value="1"/>
</dbReference>
<dbReference type="PANTHER" id="PTHR19446">
    <property type="entry name" value="REVERSE TRANSCRIPTASES"/>
    <property type="match status" value="1"/>
</dbReference>
<dbReference type="SUPFAM" id="SSF56219">
    <property type="entry name" value="DNase I-like"/>
    <property type="match status" value="1"/>
</dbReference>
<dbReference type="Proteomes" id="UP000076858">
    <property type="component" value="Unassembled WGS sequence"/>
</dbReference>
<reference evidence="2 3" key="1">
    <citation type="submission" date="2016-03" db="EMBL/GenBank/DDBJ databases">
        <title>EvidentialGene: Evidence-directed Construction of Genes on Genomes.</title>
        <authorList>
            <person name="Gilbert D.G."/>
            <person name="Choi J.-H."/>
            <person name="Mockaitis K."/>
            <person name="Colbourne J."/>
            <person name="Pfrender M."/>
        </authorList>
    </citation>
    <scope>NUCLEOTIDE SEQUENCE [LARGE SCALE GENOMIC DNA]</scope>
    <source>
        <strain evidence="2 3">Xinb3</strain>
        <tissue evidence="2">Complete organism</tissue>
    </source>
</reference>
<evidence type="ECO:0000313" key="2">
    <source>
        <dbReference type="EMBL" id="KZS10385.1"/>
    </source>
</evidence>
<comment type="caution">
    <text evidence="2">The sequence shown here is derived from an EMBL/GenBank/DDBJ whole genome shotgun (WGS) entry which is preliminary data.</text>
</comment>
<sequence length="1021" mass="115663">MSEASVRGIIRNVPLKDSEEDLLSLLVDQGVTKVQRFSYIASDGSRQPLKTVTLSFSTPYLPHEVIMAHEIFPVRQFIPRPALCRKCWIFGHPEETCKATPSCKQCSQHHPLTNGCQNPLKCPTCSKPGHAAGTSDCPRYSHRQQVIKFAYENKIPIAEAGKILSNQNFPNPPQLPKIYPPTNNNDDIDDLRQQISQLKTQIEIITLHQPTTTARIDALEATVDDIQEKIAPLTNLPQALDKIKVDMTSGFDSNNAQLAAIASLLQGIRPPEPKMTRPLKIIQWNARSLYKSKLQEFKFNIRTSNPHIVLISETFWRDEYIPRFSAYNTFYANRITHGGGVAILVKKNLQATPMTLPQAVNLEAVGISIKLKNNKLINIVSLYCPDGNRNIHQELSDILNCSSNSFVIAGDLNAHSDVWEVNHQQNRCGMDVADLLLNDDRLTLNTPRNLGTRPNPNGNRSSTIDLTLSSPNLTNLIDVKTGPYWGSDHLPVIIQLHINSSPLTIQNEHWKFNIQKESSKPWWTPLCKKVTKEARQAYKIWRTTLLPSDKTILNRLEAVKKRTVLTAKNLSWSNHILSMDKNTSAFWHFTKQMMNRPSNPHVNTPLSMSNGVPTSDPVEKVSVFLDEFCPIEREEKKDDRTKLYGQKIQDAIDNNQMHPLNTPISIIELNISLTGLPNKAMGRDRVHNEMLKNLSDKNKKTLLELLNISLTTGYLPPDWKNASVVPIPKPNKPPNQPESYRPISLTSCLCKTMERIINNRLKWYIEKNGLLPKYQTGFRNGCTTTDNLLRLETAINEGFNMNRTTTAVFLDLAKAYDNTWITGLLYKLTKCKITGAALRWIKNFLTDRTIAVKVSNTLSTERKLKRGVPQGCVLSPLLFNLMMADFPPPNRGCEVSLFEDDIEIHSTADTKGETERILQQYLQKIEEWANTWKLTFSVPKCVAVNFTRKKTDESELNLTLNNIRIAEKNNYKFLGVIFDSKLNWDPHINYIHASLCPVRTWIESSARLSPGRKEQISIASS</sequence>
<organism evidence="2 3">
    <name type="scientific">Daphnia magna</name>
    <dbReference type="NCBI Taxonomy" id="35525"/>
    <lineage>
        <taxon>Eukaryota</taxon>
        <taxon>Metazoa</taxon>
        <taxon>Ecdysozoa</taxon>
        <taxon>Arthropoda</taxon>
        <taxon>Crustacea</taxon>
        <taxon>Branchiopoda</taxon>
        <taxon>Diplostraca</taxon>
        <taxon>Cladocera</taxon>
        <taxon>Anomopoda</taxon>
        <taxon>Daphniidae</taxon>
        <taxon>Daphnia</taxon>
    </lineage>
</organism>
<name>A0A164TDX1_9CRUS</name>
<dbReference type="InterPro" id="IPR036691">
    <property type="entry name" value="Endo/exonu/phosph_ase_sf"/>
</dbReference>
<dbReference type="CDD" id="cd01650">
    <property type="entry name" value="RT_nLTR_like"/>
    <property type="match status" value="1"/>
</dbReference>
<dbReference type="Pfam" id="PF14529">
    <property type="entry name" value="Exo_endo_phos_2"/>
    <property type="match status" value="1"/>
</dbReference>
<dbReference type="InterPro" id="IPR043502">
    <property type="entry name" value="DNA/RNA_pol_sf"/>
</dbReference>
<keyword evidence="3" id="KW-1185">Reference proteome</keyword>
<dbReference type="AlphaFoldDB" id="A0A164TDX1"/>
<protein>
    <recommendedName>
        <fullName evidence="1">Reverse transcriptase domain-containing protein</fullName>
    </recommendedName>
</protein>
<dbReference type="InterPro" id="IPR005135">
    <property type="entry name" value="Endo/exonuclease/phosphatase"/>
</dbReference>
<proteinExistence type="predicted"/>
<dbReference type="STRING" id="35525.A0A164TDX1"/>
<dbReference type="OrthoDB" id="6381824at2759"/>
<evidence type="ECO:0000259" key="1">
    <source>
        <dbReference type="PROSITE" id="PS50878"/>
    </source>
</evidence>
<accession>A0A164TDX1</accession>
<gene>
    <name evidence="2" type="ORF">APZ42_025160</name>
</gene>
<feature type="domain" description="Reverse transcriptase" evidence="1">
    <location>
        <begin position="708"/>
        <end position="978"/>
    </location>
</feature>